<keyword evidence="5" id="KW-1185">Reference proteome</keyword>
<comment type="similarity">
    <text evidence="1">Belongs to the Nudix hydrolase family.</text>
</comment>
<dbReference type="EMBL" id="BNED01000005">
    <property type="protein sequence ID" value="GHI75978.1"/>
    <property type="molecule type" value="Genomic_DNA"/>
</dbReference>
<accession>A0ABQ3T6F6</accession>
<dbReference type="InterPro" id="IPR000086">
    <property type="entry name" value="NUDIX_hydrolase_dom"/>
</dbReference>
<dbReference type="SUPFAM" id="SSF55811">
    <property type="entry name" value="Nudix"/>
    <property type="match status" value="1"/>
</dbReference>
<gene>
    <name evidence="4" type="ORF">Sspor_15390</name>
</gene>
<comment type="caution">
    <text evidence="4">The sequence shown here is derived from an EMBL/GenBank/DDBJ whole genome shotgun (WGS) entry which is preliminary data.</text>
</comment>
<dbReference type="RefSeq" id="WP_202198307.1">
    <property type="nucleotide sequence ID" value="NZ_BAAATO010000011.1"/>
</dbReference>
<organism evidence="4 5">
    <name type="scientific">Streptomyces spororaveus</name>
    <dbReference type="NCBI Taxonomy" id="284039"/>
    <lineage>
        <taxon>Bacteria</taxon>
        <taxon>Bacillati</taxon>
        <taxon>Actinomycetota</taxon>
        <taxon>Actinomycetes</taxon>
        <taxon>Kitasatosporales</taxon>
        <taxon>Streptomycetaceae</taxon>
        <taxon>Streptomyces</taxon>
    </lineage>
</organism>
<feature type="domain" description="Nudix hydrolase" evidence="3">
    <location>
        <begin position="6"/>
        <end position="144"/>
    </location>
</feature>
<evidence type="ECO:0000256" key="1">
    <source>
        <dbReference type="ARBA" id="ARBA00005582"/>
    </source>
</evidence>
<reference evidence="5" key="1">
    <citation type="submission" date="2023-07" db="EMBL/GenBank/DDBJ databases">
        <title>Whole genome shotgun sequence of Streptomyces spororaveus NBRC 15456.</title>
        <authorList>
            <person name="Komaki H."/>
            <person name="Tamura T."/>
        </authorList>
    </citation>
    <scope>NUCLEOTIDE SEQUENCE [LARGE SCALE GENOMIC DNA]</scope>
    <source>
        <strain evidence="5">NBRC 15456</strain>
    </source>
</reference>
<dbReference type="Gene3D" id="3.90.1200.10">
    <property type="match status" value="1"/>
</dbReference>
<dbReference type="InterPro" id="IPR015797">
    <property type="entry name" value="NUDIX_hydrolase-like_dom_sf"/>
</dbReference>
<evidence type="ECO:0000313" key="5">
    <source>
        <dbReference type="Proteomes" id="UP000608522"/>
    </source>
</evidence>
<dbReference type="InterPro" id="IPR020084">
    <property type="entry name" value="NUDIX_hydrolase_CS"/>
</dbReference>
<dbReference type="Pfam" id="PF00293">
    <property type="entry name" value="NUDIX"/>
    <property type="match status" value="1"/>
</dbReference>
<dbReference type="Pfam" id="PF01636">
    <property type="entry name" value="APH"/>
    <property type="match status" value="1"/>
</dbReference>
<dbReference type="PANTHER" id="PTHR43736">
    <property type="entry name" value="ADP-RIBOSE PYROPHOSPHATASE"/>
    <property type="match status" value="1"/>
</dbReference>
<proteinExistence type="inferred from homology"/>
<sequence>MSGPQRHREVIDVHLILRREGPDGPEVLLSRRAGDVYASGMWHFPSGHLDPDEDMVSAVIREAREETGVLIDPKDVTVAVIVHHRPPVGAGSRFGVFFEVCRWSGQPEVMEPYRCDDMGWYPLEGGLAEPIVAYCRAGLDAYRAGLPAAVHFQEPGDVIPYAAQGPDRTLLLPGPSVDGPGLPHKLREFAERAVGRITGAEDVSWVRTGSRVWRITGAGGGTWYLKRHRGAKFHDREVAALRAWAPVLGAKAPRLVAADRQAQAIVVTALTGRPLHGMALDPATEVQVQHGLGRLAAALHGAAPAQPAVPSPALAKIERHLRAAGPYLPVGDEDLVLALARAYADLPTPPAVPTHGDLQYRNVLISDDGDQLLLDFERSEYASATRDMVRLSDTWTGRDDLRAAFLDGYGRLLDPDEELRLDCEAAFDAVSGIAYGMSHGDPEVTERGRRTLLRLHTARRP</sequence>
<evidence type="ECO:0000256" key="2">
    <source>
        <dbReference type="ARBA" id="ARBA00022801"/>
    </source>
</evidence>
<keyword evidence="2" id="KW-0378">Hydrolase</keyword>
<protein>
    <recommendedName>
        <fullName evidence="3">Nudix hydrolase domain-containing protein</fullName>
    </recommendedName>
</protein>
<dbReference type="PROSITE" id="PS51462">
    <property type="entry name" value="NUDIX"/>
    <property type="match status" value="1"/>
</dbReference>
<dbReference type="PANTHER" id="PTHR43736:SF1">
    <property type="entry name" value="DIHYDRONEOPTERIN TRIPHOSPHATE DIPHOSPHATASE"/>
    <property type="match status" value="1"/>
</dbReference>
<name>A0ABQ3T6F6_9ACTN</name>
<evidence type="ECO:0000259" key="3">
    <source>
        <dbReference type="PROSITE" id="PS51462"/>
    </source>
</evidence>
<dbReference type="Gene3D" id="3.90.79.10">
    <property type="entry name" value="Nucleoside Triphosphate Pyrophosphohydrolase"/>
    <property type="match status" value="1"/>
</dbReference>
<dbReference type="Proteomes" id="UP000608522">
    <property type="component" value="Unassembled WGS sequence"/>
</dbReference>
<evidence type="ECO:0000313" key="4">
    <source>
        <dbReference type="EMBL" id="GHI75978.1"/>
    </source>
</evidence>
<dbReference type="InterPro" id="IPR011009">
    <property type="entry name" value="Kinase-like_dom_sf"/>
</dbReference>
<dbReference type="PROSITE" id="PS00893">
    <property type="entry name" value="NUDIX_BOX"/>
    <property type="match status" value="1"/>
</dbReference>
<dbReference type="SUPFAM" id="SSF56112">
    <property type="entry name" value="Protein kinase-like (PK-like)"/>
    <property type="match status" value="1"/>
</dbReference>
<dbReference type="InterPro" id="IPR002575">
    <property type="entry name" value="Aminoglycoside_PTrfase"/>
</dbReference>
<dbReference type="CDD" id="cd04683">
    <property type="entry name" value="NUDIX_Hydrolase"/>
    <property type="match status" value="1"/>
</dbReference>